<dbReference type="Proteomes" id="UP001174677">
    <property type="component" value="Chromosome 13"/>
</dbReference>
<proteinExistence type="predicted"/>
<comment type="caution">
    <text evidence="2">The sequence shown here is derived from an EMBL/GenBank/DDBJ whole genome shotgun (WGS) entry which is preliminary data.</text>
</comment>
<dbReference type="PANTHER" id="PTHR34145:SF68">
    <property type="entry name" value="FBD DOMAIN-CONTAINING PROTEIN"/>
    <property type="match status" value="1"/>
</dbReference>
<organism evidence="2 3">
    <name type="scientific">Hevea brasiliensis</name>
    <name type="common">Para rubber tree</name>
    <name type="synonym">Siphonia brasiliensis</name>
    <dbReference type="NCBI Taxonomy" id="3981"/>
    <lineage>
        <taxon>Eukaryota</taxon>
        <taxon>Viridiplantae</taxon>
        <taxon>Streptophyta</taxon>
        <taxon>Embryophyta</taxon>
        <taxon>Tracheophyta</taxon>
        <taxon>Spermatophyta</taxon>
        <taxon>Magnoliopsida</taxon>
        <taxon>eudicotyledons</taxon>
        <taxon>Gunneridae</taxon>
        <taxon>Pentapetalae</taxon>
        <taxon>rosids</taxon>
        <taxon>fabids</taxon>
        <taxon>Malpighiales</taxon>
        <taxon>Euphorbiaceae</taxon>
        <taxon>Crotonoideae</taxon>
        <taxon>Micrandreae</taxon>
        <taxon>Hevea</taxon>
    </lineage>
</organism>
<gene>
    <name evidence="2" type="ORF">P3X46_023528</name>
</gene>
<accession>A0ABQ9LD58</accession>
<keyword evidence="3" id="KW-1185">Reference proteome</keyword>
<dbReference type="Pfam" id="PF23622">
    <property type="entry name" value="LRR_At1g61320_AtMIF1"/>
    <property type="match status" value="1"/>
</dbReference>
<evidence type="ECO:0000313" key="2">
    <source>
        <dbReference type="EMBL" id="KAJ9163906.1"/>
    </source>
</evidence>
<evidence type="ECO:0000313" key="3">
    <source>
        <dbReference type="Proteomes" id="UP001174677"/>
    </source>
</evidence>
<protein>
    <recommendedName>
        <fullName evidence="1">At1g61320/AtMIF1 LRR domain-containing protein</fullName>
    </recommendedName>
</protein>
<sequence length="171" mass="19312">MSRFSGYLSRLEKFELDLMSLKILGSYPRFPKLTNVKHLELAIYAYDAYNLICCTSFLMVSPLLQRLKLKILGLECLSLQCKKKKQKAKPHRCLKVVELGGFVGYAIDVELAKNILKRAVSLEKLVIDPCAYSWGEREERTDLECVIAARACAKQLDMSLPPGAELVILSL</sequence>
<dbReference type="InterPro" id="IPR055357">
    <property type="entry name" value="LRR_At1g61320_AtMIF1"/>
</dbReference>
<dbReference type="PANTHER" id="PTHR34145">
    <property type="entry name" value="OS02G0105600 PROTEIN"/>
    <property type="match status" value="1"/>
</dbReference>
<evidence type="ECO:0000259" key="1">
    <source>
        <dbReference type="Pfam" id="PF23622"/>
    </source>
</evidence>
<name>A0ABQ9LD58_HEVBR</name>
<reference evidence="2" key="1">
    <citation type="journal article" date="2023" name="Plant Biotechnol. J.">
        <title>Chromosome-level wild Hevea brasiliensis genome provides new tools for genomic-assisted breeding and valuable loci to elevate rubber yield.</title>
        <authorList>
            <person name="Cheng H."/>
            <person name="Song X."/>
            <person name="Hu Y."/>
            <person name="Wu T."/>
            <person name="Yang Q."/>
            <person name="An Z."/>
            <person name="Feng S."/>
            <person name="Deng Z."/>
            <person name="Wu W."/>
            <person name="Zeng X."/>
            <person name="Tu M."/>
            <person name="Wang X."/>
            <person name="Huang H."/>
        </authorList>
    </citation>
    <scope>NUCLEOTIDE SEQUENCE</scope>
    <source>
        <strain evidence="2">MT/VB/25A 57/8</strain>
    </source>
</reference>
<dbReference type="InterPro" id="IPR053772">
    <property type="entry name" value="At1g61320/At1g61330-like"/>
</dbReference>
<feature type="domain" description="At1g61320/AtMIF1 LRR" evidence="1">
    <location>
        <begin position="32"/>
        <end position="147"/>
    </location>
</feature>
<dbReference type="EMBL" id="JARPOI010000013">
    <property type="protein sequence ID" value="KAJ9163906.1"/>
    <property type="molecule type" value="Genomic_DNA"/>
</dbReference>